<evidence type="ECO:0000313" key="1">
    <source>
        <dbReference type="EMBL" id="KUM45847.1"/>
    </source>
</evidence>
<sequence length="58" mass="6075">MVKTSVVLVLGLDEDELVEGELVLGTAKPEGLRGDEGLYSEEDELIESKCVGPEGGLG</sequence>
<dbReference type="EMBL" id="LKAM01000015">
    <property type="protein sequence ID" value="KUM45847.1"/>
    <property type="molecule type" value="Genomic_DNA"/>
</dbReference>
<protein>
    <submittedName>
        <fullName evidence="1">Uncharacterized protein</fullName>
    </submittedName>
</protein>
<geneLocation type="mitochondrion" evidence="1"/>
<keyword evidence="1" id="KW-0496">Mitochondrion</keyword>
<proteinExistence type="predicted"/>
<dbReference type="AlphaFoldDB" id="A0A117NFV3"/>
<gene>
    <name evidence="1" type="ORF">ABT39_MTgene2201</name>
</gene>
<reference evidence="1" key="1">
    <citation type="journal article" date="2015" name="Genome Biol. Evol.">
        <title>Organellar Genomes of White Spruce (Picea glauca): Assembly and Annotation.</title>
        <authorList>
            <person name="Jackman S.D."/>
            <person name="Warren R.L."/>
            <person name="Gibb E.A."/>
            <person name="Vandervalk B.P."/>
            <person name="Mohamadi H."/>
            <person name="Chu J."/>
            <person name="Raymond A."/>
            <person name="Pleasance S."/>
            <person name="Coope R."/>
            <person name="Wildung M.R."/>
            <person name="Ritland C.E."/>
            <person name="Bousquet J."/>
            <person name="Jones S.J."/>
            <person name="Bohlmann J."/>
            <person name="Birol I."/>
        </authorList>
    </citation>
    <scope>NUCLEOTIDE SEQUENCE [LARGE SCALE GENOMIC DNA]</scope>
    <source>
        <tissue evidence="1">Flushing bud</tissue>
    </source>
</reference>
<accession>A0A117NFV3</accession>
<name>A0A117NFV3_PICGL</name>
<comment type="caution">
    <text evidence="1">The sequence shown here is derived from an EMBL/GenBank/DDBJ whole genome shotgun (WGS) entry which is preliminary data.</text>
</comment>
<organism evidence="1">
    <name type="scientific">Picea glauca</name>
    <name type="common">White spruce</name>
    <name type="synonym">Pinus glauca</name>
    <dbReference type="NCBI Taxonomy" id="3330"/>
    <lineage>
        <taxon>Eukaryota</taxon>
        <taxon>Viridiplantae</taxon>
        <taxon>Streptophyta</taxon>
        <taxon>Embryophyta</taxon>
        <taxon>Tracheophyta</taxon>
        <taxon>Spermatophyta</taxon>
        <taxon>Pinopsida</taxon>
        <taxon>Pinidae</taxon>
        <taxon>Conifers I</taxon>
        <taxon>Pinales</taxon>
        <taxon>Pinaceae</taxon>
        <taxon>Picea</taxon>
    </lineage>
</organism>